<comment type="subcellular location">
    <subcellularLocation>
        <location evidence="1">Membrane</location>
        <topology evidence="1">Multi-pass membrane protein</topology>
    </subcellularLocation>
</comment>
<organism evidence="11 12">
    <name type="scientific">Candida maltosa (strain Xu316)</name>
    <name type="common">Yeast</name>
    <dbReference type="NCBI Taxonomy" id="1245528"/>
    <lineage>
        <taxon>Eukaryota</taxon>
        <taxon>Fungi</taxon>
        <taxon>Dikarya</taxon>
        <taxon>Ascomycota</taxon>
        <taxon>Saccharomycotina</taxon>
        <taxon>Pichiomycetes</taxon>
        <taxon>Debaryomycetaceae</taxon>
        <taxon>Candida/Lodderomyces clade</taxon>
        <taxon>Candida</taxon>
    </lineage>
</organism>
<evidence type="ECO:0000256" key="2">
    <source>
        <dbReference type="ARBA" id="ARBA00010992"/>
    </source>
</evidence>
<evidence type="ECO:0000313" key="12">
    <source>
        <dbReference type="Proteomes" id="UP000011777"/>
    </source>
</evidence>
<evidence type="ECO:0000256" key="3">
    <source>
        <dbReference type="ARBA" id="ARBA00022448"/>
    </source>
</evidence>
<keyword evidence="6 9" id="KW-0472">Membrane</keyword>
<feature type="transmembrane region" description="Helical" evidence="9">
    <location>
        <begin position="318"/>
        <end position="344"/>
    </location>
</feature>
<evidence type="ECO:0000256" key="9">
    <source>
        <dbReference type="SAM" id="Phobius"/>
    </source>
</evidence>
<comment type="similarity">
    <text evidence="2 7">Belongs to the major facilitator superfamily. Sugar transporter (TC 2.A.1.1) family.</text>
</comment>
<dbReference type="InterPro" id="IPR005829">
    <property type="entry name" value="Sugar_transporter_CS"/>
</dbReference>
<proteinExistence type="inferred from homology"/>
<dbReference type="HOGENOM" id="CLU_001265_30_12_1"/>
<dbReference type="PANTHER" id="PTHR48022:SF2">
    <property type="entry name" value="PLASTIDIC GLUCOSE TRANSPORTER 4"/>
    <property type="match status" value="1"/>
</dbReference>
<feature type="region of interest" description="Disordered" evidence="8">
    <location>
        <begin position="554"/>
        <end position="574"/>
    </location>
</feature>
<evidence type="ECO:0000256" key="1">
    <source>
        <dbReference type="ARBA" id="ARBA00004141"/>
    </source>
</evidence>
<feature type="transmembrane region" description="Helical" evidence="9">
    <location>
        <begin position="112"/>
        <end position="131"/>
    </location>
</feature>
<feature type="transmembrane region" description="Helical" evidence="9">
    <location>
        <begin position="174"/>
        <end position="191"/>
    </location>
</feature>
<dbReference type="EMBL" id="AOGT01001078">
    <property type="protein sequence ID" value="EMG48521.1"/>
    <property type="molecule type" value="Genomic_DNA"/>
</dbReference>
<feature type="transmembrane region" description="Helical" evidence="9">
    <location>
        <begin position="419"/>
        <end position="443"/>
    </location>
</feature>
<dbReference type="PANTHER" id="PTHR48022">
    <property type="entry name" value="PLASTIDIC GLUCOSE TRANSPORTER 4"/>
    <property type="match status" value="1"/>
</dbReference>
<evidence type="ECO:0000256" key="4">
    <source>
        <dbReference type="ARBA" id="ARBA00022692"/>
    </source>
</evidence>
<dbReference type="InterPro" id="IPR003663">
    <property type="entry name" value="Sugar/inositol_transpt"/>
</dbReference>
<dbReference type="OrthoDB" id="6612291at2759"/>
<evidence type="ECO:0000256" key="8">
    <source>
        <dbReference type="SAM" id="MobiDB-lite"/>
    </source>
</evidence>
<dbReference type="Pfam" id="PF00083">
    <property type="entry name" value="Sugar_tr"/>
    <property type="match status" value="1"/>
</dbReference>
<sequence>MHGGNLEGSEIQKLIVEKRLGSSAKPGISAIIKNKRSFMVGLFTALGGVLYGYNQGMFGQISGMHSFSTQVGIGQIQDNPTLQGLLTSILELGAWVGVLANGYFADKFGRRGSVVIGSILFIIGVIVQAVAHGGNYDYILGGRFVIGLGVGVLSTIVPLFNAEISAPETRGTSTGIYQGAITFGIMISYWITYGTNFIGGTGENQSQAAWLVPMCIQLLPAVLFATCIYFFPESPRWLIMVGREDEALENLAWLREADKDDVVLRMEFLEMKAQKIFEDTLSSEAYPHLQDGSFSSRFKMDFNQYKSMLTHRPTFRRVSVAALIMIFQQWTGVNFVLYYAPFIFASLGLSGQTTSLLASGVVGIVMFVCTIPAILWVDKVGRKPLLISGAIIMGICHFIVAGIIGSFEGSFDVHMGAGWAAVVFVWIFAAAFGYSWPCAWVVVAEVFPLGMRSKGVSIGGSFNWLMNFSVAMSTPKFVASAHYGAYIFLGLMCIFGALYVFFLVPETKNKTLDELDEVFGDFDGTSRKEAELHERIIREVGLVDLLMNDSDSFGSKGELDVQEKPATETVEHAK</sequence>
<dbReference type="FunFam" id="1.20.1250.20:FF:000026">
    <property type="entry name" value="MFS quinate transporter QutD"/>
    <property type="match status" value="1"/>
</dbReference>
<feature type="compositionally biased region" description="Basic and acidic residues" evidence="8">
    <location>
        <begin position="557"/>
        <end position="574"/>
    </location>
</feature>
<dbReference type="InterPro" id="IPR036259">
    <property type="entry name" value="MFS_trans_sf"/>
</dbReference>
<dbReference type="InterPro" id="IPR050360">
    <property type="entry name" value="MFS_Sugar_Transporters"/>
</dbReference>
<dbReference type="GO" id="GO:0005351">
    <property type="term" value="F:carbohydrate:proton symporter activity"/>
    <property type="evidence" value="ECO:0007669"/>
    <property type="project" value="TreeGrafter"/>
</dbReference>
<keyword evidence="3 7" id="KW-0813">Transport</keyword>
<dbReference type="Gene3D" id="1.20.1250.20">
    <property type="entry name" value="MFS general substrate transporter like domains"/>
    <property type="match status" value="1"/>
</dbReference>
<feature type="transmembrane region" description="Helical" evidence="9">
    <location>
        <begin position="211"/>
        <end position="231"/>
    </location>
</feature>
<keyword evidence="4 9" id="KW-0812">Transmembrane</keyword>
<feature type="transmembrane region" description="Helical" evidence="9">
    <location>
        <begin position="85"/>
        <end position="105"/>
    </location>
</feature>
<feature type="transmembrane region" description="Helical" evidence="9">
    <location>
        <begin position="356"/>
        <end position="377"/>
    </location>
</feature>
<dbReference type="SUPFAM" id="SSF103473">
    <property type="entry name" value="MFS general substrate transporter"/>
    <property type="match status" value="1"/>
</dbReference>
<evidence type="ECO:0000256" key="6">
    <source>
        <dbReference type="ARBA" id="ARBA00023136"/>
    </source>
</evidence>
<dbReference type="InterPro" id="IPR020846">
    <property type="entry name" value="MFS_dom"/>
</dbReference>
<evidence type="ECO:0000259" key="10">
    <source>
        <dbReference type="PROSITE" id="PS50850"/>
    </source>
</evidence>
<evidence type="ECO:0000256" key="5">
    <source>
        <dbReference type="ARBA" id="ARBA00022989"/>
    </source>
</evidence>
<dbReference type="STRING" id="1245528.M3IPZ3"/>
<comment type="caution">
    <text evidence="11">The sequence shown here is derived from an EMBL/GenBank/DDBJ whole genome shotgun (WGS) entry which is preliminary data.</text>
</comment>
<feature type="transmembrane region" description="Helical" evidence="9">
    <location>
        <begin position="143"/>
        <end position="162"/>
    </location>
</feature>
<dbReference type="NCBIfam" id="TIGR00879">
    <property type="entry name" value="SP"/>
    <property type="match status" value="1"/>
</dbReference>
<evidence type="ECO:0000256" key="7">
    <source>
        <dbReference type="RuleBase" id="RU003346"/>
    </source>
</evidence>
<dbReference type="Proteomes" id="UP000011777">
    <property type="component" value="Unassembled WGS sequence"/>
</dbReference>
<dbReference type="PROSITE" id="PS00216">
    <property type="entry name" value="SUGAR_TRANSPORT_1"/>
    <property type="match status" value="1"/>
</dbReference>
<dbReference type="OMA" id="YMSLITD"/>
<dbReference type="PROSITE" id="PS50850">
    <property type="entry name" value="MFS"/>
    <property type="match status" value="1"/>
</dbReference>
<dbReference type="eggNOG" id="KOG0254">
    <property type="taxonomic scope" value="Eukaryota"/>
</dbReference>
<reference evidence="11 12" key="1">
    <citation type="submission" date="2013-02" db="EMBL/GenBank/DDBJ databases">
        <title>Genome sequence of Candida maltosa Xu316, a potential industrial strain for xylitol and ethanol production.</title>
        <authorList>
            <person name="Yu J."/>
            <person name="Wang Q."/>
            <person name="Geng X."/>
            <person name="Bao W."/>
            <person name="He P."/>
            <person name="Cai J."/>
        </authorList>
    </citation>
    <scope>NUCLEOTIDE SEQUENCE [LARGE SCALE GENOMIC DNA]</scope>
    <source>
        <strain evidence="12">Xu316</strain>
    </source>
</reference>
<keyword evidence="5 9" id="KW-1133">Transmembrane helix</keyword>
<name>M3IPZ3_CANMX</name>
<feature type="transmembrane region" description="Helical" evidence="9">
    <location>
        <begin position="37"/>
        <end position="54"/>
    </location>
</feature>
<gene>
    <name evidence="11" type="ORF">G210_0901</name>
</gene>
<protein>
    <recommendedName>
        <fullName evidence="10">Major facilitator superfamily (MFS) profile domain-containing protein</fullName>
    </recommendedName>
</protein>
<dbReference type="PROSITE" id="PS00217">
    <property type="entry name" value="SUGAR_TRANSPORT_2"/>
    <property type="match status" value="1"/>
</dbReference>
<dbReference type="InterPro" id="IPR005828">
    <property type="entry name" value="MFS_sugar_transport-like"/>
</dbReference>
<feature type="domain" description="Major facilitator superfamily (MFS) profile" evidence="10">
    <location>
        <begin position="40"/>
        <end position="508"/>
    </location>
</feature>
<feature type="transmembrane region" description="Helical" evidence="9">
    <location>
        <begin position="485"/>
        <end position="504"/>
    </location>
</feature>
<evidence type="ECO:0000313" key="11">
    <source>
        <dbReference type="EMBL" id="EMG48521.1"/>
    </source>
</evidence>
<dbReference type="PRINTS" id="PR00171">
    <property type="entry name" value="SUGRTRNSPORT"/>
</dbReference>
<dbReference type="GO" id="GO:0016020">
    <property type="term" value="C:membrane"/>
    <property type="evidence" value="ECO:0007669"/>
    <property type="project" value="UniProtKB-SubCell"/>
</dbReference>
<dbReference type="AlphaFoldDB" id="M3IPZ3"/>
<feature type="transmembrane region" description="Helical" evidence="9">
    <location>
        <begin position="384"/>
        <end position="407"/>
    </location>
</feature>
<feature type="transmembrane region" description="Helical" evidence="9">
    <location>
        <begin position="455"/>
        <end position="473"/>
    </location>
</feature>
<keyword evidence="12" id="KW-1185">Reference proteome</keyword>
<accession>M3IPZ3</accession>